<keyword evidence="1" id="KW-1133">Transmembrane helix</keyword>
<feature type="transmembrane region" description="Helical" evidence="1">
    <location>
        <begin position="217"/>
        <end position="237"/>
    </location>
</feature>
<dbReference type="EMBL" id="CP043930">
    <property type="protein sequence ID" value="QGQ25856.1"/>
    <property type="molecule type" value="Genomic_DNA"/>
</dbReference>
<evidence type="ECO:0000259" key="2">
    <source>
        <dbReference type="Pfam" id="PF14237"/>
    </source>
</evidence>
<evidence type="ECO:0000313" key="3">
    <source>
        <dbReference type="EMBL" id="QGQ25856.1"/>
    </source>
</evidence>
<feature type="transmembrane region" description="Helical" evidence="1">
    <location>
        <begin position="99"/>
        <end position="120"/>
    </location>
</feature>
<dbReference type="AlphaFoldDB" id="A0A6I6AIB1"/>
<evidence type="ECO:0000313" key="4">
    <source>
        <dbReference type="Proteomes" id="UP000427281"/>
    </source>
</evidence>
<gene>
    <name evidence="3" type="ORF">F1728_25705</name>
</gene>
<keyword evidence="4" id="KW-1185">Reference proteome</keyword>
<dbReference type="InterPro" id="IPR025640">
    <property type="entry name" value="GYF_2"/>
</dbReference>
<feature type="transmembrane region" description="Helical" evidence="1">
    <location>
        <begin position="174"/>
        <end position="197"/>
    </location>
</feature>
<dbReference type="KEGG" id="gim:F1728_25705"/>
<dbReference type="Pfam" id="PF14237">
    <property type="entry name" value="GYF_2"/>
    <property type="match status" value="1"/>
</dbReference>
<feature type="transmembrane region" description="Helical" evidence="1">
    <location>
        <begin position="140"/>
        <end position="162"/>
    </location>
</feature>
<evidence type="ECO:0000256" key="1">
    <source>
        <dbReference type="SAM" id="Phobius"/>
    </source>
</evidence>
<sequence>MHEENNKTMESPQSQWWLAKNGVAEGPLSHQQIRDSLQSNKISLADYVYSSDSKEWKPLSDWNNFEPDTVDAALQSPPAPPLESYPTDPLITNPRLPAMANWICIYTLLVSPWLWGFYVVSDLTSGLTFVENAPLAGVDALVMFVDMLTSLFITVALFIGGMRLRALRLSGTTIIILSIVVAVAVQVLMLFGVMLLLAMSDPIHYATKTVAVELIDFLAVIVGLCEAAFMVTALLWLRRNERSLPLT</sequence>
<accession>A0A6I6AIB1</accession>
<keyword evidence="1" id="KW-0472">Membrane</keyword>
<name>A0A6I6AIB1_9PLAN</name>
<dbReference type="Proteomes" id="UP000427281">
    <property type="component" value="Chromosome"/>
</dbReference>
<protein>
    <submittedName>
        <fullName evidence="3">DUF4339 domain-containing protein</fullName>
    </submittedName>
</protein>
<organism evidence="3 4">
    <name type="scientific">Gimesia benthica</name>
    <dbReference type="NCBI Taxonomy" id="2608982"/>
    <lineage>
        <taxon>Bacteria</taxon>
        <taxon>Pseudomonadati</taxon>
        <taxon>Planctomycetota</taxon>
        <taxon>Planctomycetia</taxon>
        <taxon>Planctomycetales</taxon>
        <taxon>Planctomycetaceae</taxon>
        <taxon>Gimesia</taxon>
    </lineage>
</organism>
<feature type="domain" description="GYF" evidence="2">
    <location>
        <begin position="16"/>
        <end position="63"/>
    </location>
</feature>
<proteinExistence type="predicted"/>
<reference evidence="3 4" key="1">
    <citation type="submission" date="2019-09" db="EMBL/GenBank/DDBJ databases">
        <title>Gimesia benthica sp. nov., a novel bacterium isolated from deep-sea water of the Northwest Indian Ocean.</title>
        <authorList>
            <person name="Dai X."/>
        </authorList>
    </citation>
    <scope>NUCLEOTIDE SEQUENCE [LARGE SCALE GENOMIC DNA]</scope>
    <source>
        <strain evidence="3 4">E7</strain>
    </source>
</reference>
<keyword evidence="1" id="KW-0812">Transmembrane</keyword>